<dbReference type="Gene3D" id="3.40.50.1400">
    <property type="match status" value="2"/>
</dbReference>
<dbReference type="CDD" id="cd00419">
    <property type="entry name" value="Ferrochelatase_C"/>
    <property type="match status" value="1"/>
</dbReference>
<proteinExistence type="inferred from homology"/>
<dbReference type="PANTHER" id="PTHR11108">
    <property type="entry name" value="FERROCHELATASE"/>
    <property type="match status" value="1"/>
</dbReference>
<dbReference type="NCBIfam" id="TIGR00109">
    <property type="entry name" value="hemH"/>
    <property type="match status" value="1"/>
</dbReference>
<name>A0ABZ0HX17_9HYPH</name>
<dbReference type="HAMAP" id="MF_00323">
    <property type="entry name" value="Ferrochelatase"/>
    <property type="match status" value="1"/>
</dbReference>
<dbReference type="InterPro" id="IPR033659">
    <property type="entry name" value="Ferrochelatase_N"/>
</dbReference>
<evidence type="ECO:0000256" key="6">
    <source>
        <dbReference type="ARBA" id="ARBA00024536"/>
    </source>
</evidence>
<evidence type="ECO:0000256" key="1">
    <source>
        <dbReference type="ARBA" id="ARBA00007718"/>
    </source>
</evidence>
<dbReference type="CDD" id="cd03411">
    <property type="entry name" value="Ferrochelatase_N"/>
    <property type="match status" value="1"/>
</dbReference>
<dbReference type="EC" id="4.98.1.1" evidence="7 8"/>
<accession>A0ABZ0HX17</accession>
<comment type="catalytic activity">
    <reaction evidence="6">
        <text>Fe-coproporphyrin III + 2 H(+) = coproporphyrin III + Fe(2+)</text>
        <dbReference type="Rhea" id="RHEA:49572"/>
        <dbReference type="ChEBI" id="CHEBI:15378"/>
        <dbReference type="ChEBI" id="CHEBI:29033"/>
        <dbReference type="ChEBI" id="CHEBI:68438"/>
        <dbReference type="ChEBI" id="CHEBI:131725"/>
        <dbReference type="EC" id="4.99.1.9"/>
    </reaction>
    <physiologicalReaction direction="right-to-left" evidence="6">
        <dbReference type="Rhea" id="RHEA:49574"/>
    </physiologicalReaction>
</comment>
<keyword evidence="4 7" id="KW-0456">Lyase</keyword>
<evidence type="ECO:0000256" key="2">
    <source>
        <dbReference type="ARBA" id="ARBA00023004"/>
    </source>
</evidence>
<dbReference type="InterPro" id="IPR019772">
    <property type="entry name" value="Ferrochelatase_AS"/>
</dbReference>
<dbReference type="EMBL" id="CP136862">
    <property type="protein sequence ID" value="WOJ90934.1"/>
    <property type="molecule type" value="Genomic_DNA"/>
</dbReference>
<dbReference type="Pfam" id="PF00762">
    <property type="entry name" value="Ferrochelatase"/>
    <property type="match status" value="1"/>
</dbReference>
<dbReference type="PROSITE" id="PS00534">
    <property type="entry name" value="FERROCHELATASE"/>
    <property type="match status" value="1"/>
</dbReference>
<dbReference type="Proteomes" id="UP001626536">
    <property type="component" value="Chromosome"/>
</dbReference>
<comment type="catalytic activity">
    <reaction evidence="7 8">
        <text>heme b + 2 H(+) = protoporphyrin IX + Fe(2+)</text>
        <dbReference type="Rhea" id="RHEA:22584"/>
        <dbReference type="ChEBI" id="CHEBI:15378"/>
        <dbReference type="ChEBI" id="CHEBI:29033"/>
        <dbReference type="ChEBI" id="CHEBI:57306"/>
        <dbReference type="ChEBI" id="CHEBI:60344"/>
        <dbReference type="EC" id="4.98.1.1"/>
    </reaction>
</comment>
<keyword evidence="10" id="KW-1185">Reference proteome</keyword>
<evidence type="ECO:0000313" key="10">
    <source>
        <dbReference type="Proteomes" id="UP001626536"/>
    </source>
</evidence>
<feature type="binding site" evidence="7">
    <location>
        <position position="223"/>
    </location>
    <ligand>
        <name>Fe(2+)</name>
        <dbReference type="ChEBI" id="CHEBI:29033"/>
    </ligand>
</feature>
<keyword evidence="2 7" id="KW-0408">Iron</keyword>
<keyword evidence="3 7" id="KW-0350">Heme biosynthesis</keyword>
<organism evidence="9 10">
    <name type="scientific">Methylocapsa polymorpha</name>
    <dbReference type="NCBI Taxonomy" id="3080828"/>
    <lineage>
        <taxon>Bacteria</taxon>
        <taxon>Pseudomonadati</taxon>
        <taxon>Pseudomonadota</taxon>
        <taxon>Alphaproteobacteria</taxon>
        <taxon>Hyphomicrobiales</taxon>
        <taxon>Beijerinckiaceae</taxon>
        <taxon>Methylocapsa</taxon>
    </lineage>
</organism>
<dbReference type="InterPro" id="IPR033644">
    <property type="entry name" value="Ferrochelatase_C"/>
</dbReference>
<keyword evidence="5 7" id="KW-0627">Porphyrin biosynthesis</keyword>
<gene>
    <name evidence="7 9" type="primary">hemH</name>
    <name evidence="9" type="ORF">RZS28_06515</name>
</gene>
<evidence type="ECO:0000256" key="8">
    <source>
        <dbReference type="RuleBase" id="RU000607"/>
    </source>
</evidence>
<dbReference type="PANTHER" id="PTHR11108:SF1">
    <property type="entry name" value="FERROCHELATASE, MITOCHONDRIAL"/>
    <property type="match status" value="1"/>
</dbReference>
<protein>
    <recommendedName>
        <fullName evidence="7 8">Ferrochelatase</fullName>
        <ecNumber evidence="7 8">4.98.1.1</ecNumber>
    </recommendedName>
    <alternativeName>
        <fullName evidence="7">Heme synthase</fullName>
    </alternativeName>
    <alternativeName>
        <fullName evidence="7">Protoheme ferro-lyase</fullName>
    </alternativeName>
</protein>
<comment type="function">
    <text evidence="7 8">Catalyzes the ferrous insertion into protoporphyrin IX.</text>
</comment>
<dbReference type="InterPro" id="IPR001015">
    <property type="entry name" value="Ferrochelatase"/>
</dbReference>
<evidence type="ECO:0000256" key="5">
    <source>
        <dbReference type="ARBA" id="ARBA00023244"/>
    </source>
</evidence>
<evidence type="ECO:0000256" key="4">
    <source>
        <dbReference type="ARBA" id="ARBA00023239"/>
    </source>
</evidence>
<keyword evidence="7 8" id="KW-0963">Cytoplasm</keyword>
<comment type="pathway">
    <text evidence="7 8">Porphyrin-containing compound metabolism; protoheme biosynthesis; protoheme from protoporphyrin-IX: step 1/1.</text>
</comment>
<evidence type="ECO:0000256" key="7">
    <source>
        <dbReference type="HAMAP-Rule" id="MF_00323"/>
    </source>
</evidence>
<dbReference type="SUPFAM" id="SSF53800">
    <property type="entry name" value="Chelatase"/>
    <property type="match status" value="1"/>
</dbReference>
<keyword evidence="7" id="KW-0479">Metal-binding</keyword>
<feature type="binding site" evidence="7">
    <location>
        <position position="304"/>
    </location>
    <ligand>
        <name>Fe(2+)</name>
        <dbReference type="ChEBI" id="CHEBI:29033"/>
    </ligand>
</feature>
<comment type="similarity">
    <text evidence="1 7 8">Belongs to the ferrochelatase family.</text>
</comment>
<dbReference type="RefSeq" id="WP_407340523.1">
    <property type="nucleotide sequence ID" value="NZ_CP136862.1"/>
</dbReference>
<evidence type="ECO:0000256" key="3">
    <source>
        <dbReference type="ARBA" id="ARBA00023133"/>
    </source>
</evidence>
<reference evidence="9 10" key="1">
    <citation type="submission" date="2023-10" db="EMBL/GenBank/DDBJ databases">
        <title>Novel methanotroph of the genus Methylocapsa from a subarctic wetland.</title>
        <authorList>
            <person name="Belova S.E."/>
            <person name="Oshkin I.Y."/>
            <person name="Miroshnikov K."/>
            <person name="Dedysh S.N."/>
        </authorList>
    </citation>
    <scope>NUCLEOTIDE SEQUENCE [LARGE SCALE GENOMIC DNA]</scope>
    <source>
        <strain evidence="9 10">RX1</strain>
    </source>
</reference>
<sequence>MTQSDAHANKNAPVPHSKIGILLVNLGTPSAPRFWPVRRFLKEFLSDRRVVDAPRIIWWPILQSILWLRPGRLAKKYAEIWNKTLNEGPLKSITRSQAEKLAAWIRAGGLEKHKPGRAADEVFIAWAMRYGEPGIGSAVKNLQAHGCARILVVPLYPQYAAATTASAYDKVFATLEHMQWDPAVRFAPPYFDDRAYIDVLATSLRAAISRLDFVPEMILVSFHGLPKAEIDKGDPYLDQCRETWRLLREDLRLGEDRCPISFQSRFGAKEWLQPYTDATVKRLAREGVKNLVVITPGFAADCLETLHEIAIENRAIFTENGGQNFALIPCLNDSELGMMVIFDLVAREIRGWI</sequence>
<evidence type="ECO:0000313" key="9">
    <source>
        <dbReference type="EMBL" id="WOJ90934.1"/>
    </source>
</evidence>
<comment type="subcellular location">
    <subcellularLocation>
        <location evidence="7 8">Cytoplasm</location>
    </subcellularLocation>
</comment>